<feature type="domain" description="Response regulatory" evidence="12">
    <location>
        <begin position="799"/>
        <end position="915"/>
    </location>
</feature>
<dbReference type="STRING" id="43775.SAMN04489760_102152"/>
<dbReference type="SMART" id="SM00091">
    <property type="entry name" value="PAS"/>
    <property type="match status" value="4"/>
</dbReference>
<name>A0A1H7UWC7_9BACT</name>
<evidence type="ECO:0000256" key="7">
    <source>
        <dbReference type="ARBA" id="ARBA00022840"/>
    </source>
</evidence>
<reference evidence="15 16" key="1">
    <citation type="submission" date="2016-10" db="EMBL/GenBank/DDBJ databases">
        <authorList>
            <person name="de Groot N.N."/>
        </authorList>
    </citation>
    <scope>NUCLEOTIDE SEQUENCE [LARGE SCALE GENOMIC DNA]</scope>
    <source>
        <strain evidence="15 16">DSM 8423</strain>
    </source>
</reference>
<dbReference type="InterPro" id="IPR003661">
    <property type="entry name" value="HisK_dim/P_dom"/>
</dbReference>
<keyword evidence="10" id="KW-0175">Coiled coil</keyword>
<evidence type="ECO:0000256" key="4">
    <source>
        <dbReference type="ARBA" id="ARBA00022679"/>
    </source>
</evidence>
<dbReference type="CDD" id="cd00082">
    <property type="entry name" value="HisKA"/>
    <property type="match status" value="1"/>
</dbReference>
<dbReference type="PROSITE" id="PS50112">
    <property type="entry name" value="PAS"/>
    <property type="match status" value="3"/>
</dbReference>
<dbReference type="PANTHER" id="PTHR43065">
    <property type="entry name" value="SENSOR HISTIDINE KINASE"/>
    <property type="match status" value="1"/>
</dbReference>
<feature type="domain" description="PAC" evidence="14">
    <location>
        <begin position="492"/>
        <end position="543"/>
    </location>
</feature>
<dbReference type="SUPFAM" id="SSF52172">
    <property type="entry name" value="CheY-like"/>
    <property type="match status" value="1"/>
</dbReference>
<feature type="domain" description="PAC" evidence="14">
    <location>
        <begin position="127"/>
        <end position="179"/>
    </location>
</feature>
<feature type="modified residue" description="4-aspartylphosphate" evidence="9">
    <location>
        <position position="850"/>
    </location>
</feature>
<evidence type="ECO:0000256" key="6">
    <source>
        <dbReference type="ARBA" id="ARBA00022777"/>
    </source>
</evidence>
<feature type="domain" description="PAC" evidence="14">
    <location>
        <begin position="254"/>
        <end position="305"/>
    </location>
</feature>
<evidence type="ECO:0000256" key="1">
    <source>
        <dbReference type="ARBA" id="ARBA00000085"/>
    </source>
</evidence>
<feature type="domain" description="PAS" evidence="13">
    <location>
        <begin position="180"/>
        <end position="252"/>
    </location>
</feature>
<dbReference type="Pfam" id="PF00072">
    <property type="entry name" value="Response_reg"/>
    <property type="match status" value="1"/>
</dbReference>
<feature type="domain" description="PAS" evidence="13">
    <location>
        <begin position="46"/>
        <end position="99"/>
    </location>
</feature>
<dbReference type="SUPFAM" id="SSF55785">
    <property type="entry name" value="PYP-like sensor domain (PAS domain)"/>
    <property type="match status" value="4"/>
</dbReference>
<dbReference type="NCBIfam" id="TIGR00229">
    <property type="entry name" value="sensory_box"/>
    <property type="match status" value="4"/>
</dbReference>
<dbReference type="Pfam" id="PF02518">
    <property type="entry name" value="HATPase_c"/>
    <property type="match status" value="1"/>
</dbReference>
<dbReference type="InterPro" id="IPR035965">
    <property type="entry name" value="PAS-like_dom_sf"/>
</dbReference>
<dbReference type="CDD" id="cd00130">
    <property type="entry name" value="PAS"/>
    <property type="match status" value="4"/>
</dbReference>
<feature type="domain" description="PAS" evidence="13">
    <location>
        <begin position="306"/>
        <end position="361"/>
    </location>
</feature>
<dbReference type="InterPro" id="IPR000700">
    <property type="entry name" value="PAS-assoc_C"/>
</dbReference>
<dbReference type="InterPro" id="IPR036890">
    <property type="entry name" value="HATPase_C_sf"/>
</dbReference>
<dbReference type="SMART" id="SM00086">
    <property type="entry name" value="PAC"/>
    <property type="match status" value="3"/>
</dbReference>
<dbReference type="PANTHER" id="PTHR43065:SF42">
    <property type="entry name" value="TWO-COMPONENT SENSOR PPRA"/>
    <property type="match status" value="1"/>
</dbReference>
<dbReference type="InterPro" id="IPR011006">
    <property type="entry name" value="CheY-like_superfamily"/>
</dbReference>
<dbReference type="Gene3D" id="3.30.450.20">
    <property type="entry name" value="PAS domain"/>
    <property type="match status" value="4"/>
</dbReference>
<evidence type="ECO:0000259" key="14">
    <source>
        <dbReference type="PROSITE" id="PS50113"/>
    </source>
</evidence>
<dbReference type="InterPro" id="IPR001610">
    <property type="entry name" value="PAC"/>
</dbReference>
<dbReference type="Proteomes" id="UP000198744">
    <property type="component" value="Unassembled WGS sequence"/>
</dbReference>
<dbReference type="PROSITE" id="PS50109">
    <property type="entry name" value="HIS_KIN"/>
    <property type="match status" value="1"/>
</dbReference>
<dbReference type="InterPro" id="IPR004358">
    <property type="entry name" value="Sig_transdc_His_kin-like_C"/>
</dbReference>
<dbReference type="Pfam" id="PF13426">
    <property type="entry name" value="PAS_9"/>
    <property type="match status" value="2"/>
</dbReference>
<keyword evidence="3 9" id="KW-0597">Phosphoprotein</keyword>
<dbReference type="Pfam" id="PF00989">
    <property type="entry name" value="PAS"/>
    <property type="match status" value="1"/>
</dbReference>
<feature type="coiled-coil region" evidence="10">
    <location>
        <begin position="12"/>
        <end position="49"/>
    </location>
</feature>
<feature type="domain" description="Histidine kinase" evidence="11">
    <location>
        <begin position="556"/>
        <end position="779"/>
    </location>
</feature>
<evidence type="ECO:0000256" key="5">
    <source>
        <dbReference type="ARBA" id="ARBA00022741"/>
    </source>
</evidence>
<dbReference type="AlphaFoldDB" id="A0A1H7UWC7"/>
<dbReference type="InterPro" id="IPR005467">
    <property type="entry name" value="His_kinase_dom"/>
</dbReference>
<dbReference type="GO" id="GO:0000155">
    <property type="term" value="F:phosphorelay sensor kinase activity"/>
    <property type="evidence" value="ECO:0007669"/>
    <property type="project" value="InterPro"/>
</dbReference>
<dbReference type="Pfam" id="PF00512">
    <property type="entry name" value="HisKA"/>
    <property type="match status" value="1"/>
</dbReference>
<evidence type="ECO:0000259" key="13">
    <source>
        <dbReference type="PROSITE" id="PS50112"/>
    </source>
</evidence>
<keyword evidence="8" id="KW-0902">Two-component regulatory system</keyword>
<dbReference type="SUPFAM" id="SSF47384">
    <property type="entry name" value="Homodimeric domain of signal transducing histidine kinase"/>
    <property type="match status" value="1"/>
</dbReference>
<dbReference type="EC" id="2.7.13.3" evidence="2"/>
<keyword evidence="16" id="KW-1185">Reference proteome</keyword>
<dbReference type="InterPro" id="IPR000014">
    <property type="entry name" value="PAS"/>
</dbReference>
<evidence type="ECO:0000313" key="15">
    <source>
        <dbReference type="EMBL" id="SEM01272.1"/>
    </source>
</evidence>
<dbReference type="Pfam" id="PF08448">
    <property type="entry name" value="PAS_4"/>
    <property type="match status" value="1"/>
</dbReference>
<dbReference type="InterPro" id="IPR001789">
    <property type="entry name" value="Sig_transdc_resp-reg_receiver"/>
</dbReference>
<dbReference type="SUPFAM" id="SSF55874">
    <property type="entry name" value="ATPase domain of HSP90 chaperone/DNA topoisomerase II/histidine kinase"/>
    <property type="match status" value="1"/>
</dbReference>
<dbReference type="SMART" id="SM00387">
    <property type="entry name" value="HATPase_c"/>
    <property type="match status" value="1"/>
</dbReference>
<keyword evidence="4" id="KW-0808">Transferase</keyword>
<gene>
    <name evidence="15" type="ORF">SAMN04489760_102152</name>
</gene>
<feature type="coiled-coil region" evidence="10">
    <location>
        <begin position="163"/>
        <end position="190"/>
    </location>
</feature>
<dbReference type="Gene3D" id="3.40.50.2300">
    <property type="match status" value="1"/>
</dbReference>
<evidence type="ECO:0000313" key="16">
    <source>
        <dbReference type="Proteomes" id="UP000198744"/>
    </source>
</evidence>
<protein>
    <recommendedName>
        <fullName evidence="2">histidine kinase</fullName>
        <ecNumber evidence="2">2.7.13.3</ecNumber>
    </recommendedName>
</protein>
<organism evidence="15 16">
    <name type="scientific">Syntrophus gentianae</name>
    <dbReference type="NCBI Taxonomy" id="43775"/>
    <lineage>
        <taxon>Bacteria</taxon>
        <taxon>Pseudomonadati</taxon>
        <taxon>Thermodesulfobacteriota</taxon>
        <taxon>Syntrophia</taxon>
        <taxon>Syntrophales</taxon>
        <taxon>Syntrophaceae</taxon>
        <taxon>Syntrophus</taxon>
    </lineage>
</organism>
<evidence type="ECO:0000259" key="12">
    <source>
        <dbReference type="PROSITE" id="PS50110"/>
    </source>
</evidence>
<dbReference type="SMART" id="SM00388">
    <property type="entry name" value="HisKA"/>
    <property type="match status" value="1"/>
</dbReference>
<dbReference type="InterPro" id="IPR003594">
    <property type="entry name" value="HATPase_dom"/>
</dbReference>
<dbReference type="PROSITE" id="PS50110">
    <property type="entry name" value="RESPONSE_REGULATORY"/>
    <property type="match status" value="1"/>
</dbReference>
<keyword evidence="7" id="KW-0067">ATP-binding</keyword>
<dbReference type="OrthoDB" id="9806821at2"/>
<proteinExistence type="predicted"/>
<evidence type="ECO:0000256" key="3">
    <source>
        <dbReference type="ARBA" id="ARBA00022553"/>
    </source>
</evidence>
<dbReference type="EMBL" id="FOBS01000002">
    <property type="protein sequence ID" value="SEM01272.1"/>
    <property type="molecule type" value="Genomic_DNA"/>
</dbReference>
<dbReference type="InterPro" id="IPR013767">
    <property type="entry name" value="PAS_fold"/>
</dbReference>
<evidence type="ECO:0000256" key="9">
    <source>
        <dbReference type="PROSITE-ProRule" id="PRU00169"/>
    </source>
</evidence>
<dbReference type="Gene3D" id="3.30.565.10">
    <property type="entry name" value="Histidine kinase-like ATPase, C-terminal domain"/>
    <property type="match status" value="1"/>
</dbReference>
<dbReference type="InterPro" id="IPR036097">
    <property type="entry name" value="HisK_dim/P_sf"/>
</dbReference>
<keyword evidence="5" id="KW-0547">Nucleotide-binding</keyword>
<keyword evidence="6" id="KW-0418">Kinase</keyword>
<sequence>MKIQDKVQDKECQQLRDEIRTLKQDIQDLKRSNRELQDSNKALLESESKYRFITDHTAEIIRVMDADMRCIYVSPSVFQIRGVTVEEAIQETFAHFVSPASNQLILSIFAEEKARDTAGATDSNRVRTFEAEVYRKDGSLLWMEVSFSVVRNKSGEFGGVVTVARDISKRKKLEEELKTSEQSLRTIFDNTHDAIFIHDLEGRILDCNQKMLDLYGVTREQALSMHILHNFSSADNDLKQEADRWDRVMNGETITFEWKAKRPNDGSVFDVDVALKRIDLDSGPVVLSNVRDITQRKAAEAALRESEEKFRALVENSRDAIMRVDRDHRYIYMNPVVEQISGIPPEAYLGKTFEEMGYPQELCTHWHEMAERIITSGEVIRMEFQLPTGQWIDQISIPEKDASGQVTAITAAGRDITESKQNALLFQTLFDLTPLAICVADGSRIFTQVNDFAVMTFGYPRIEMIGRSPRFLYCSDEDYEAAGKALYSADEAIQQFRMRRKNGEEILVLLNRSYLNGTDASAGSIVVLQDITARKALEEQLRQAQKMEAIGQLAGGLAHDFNNILQAILGYTQMILLSLEPGDRNRGKLEQVAKAGEKAAVLIRQLLAFSRRQVLQLGPLDLNSTIEDLIKMLHRLIGEHIDLHLKPGAALWTVNADRSQMEQVIINLCINARDAMPEGGRLSIETRNIQLDDDYCARNDWAKPGRYVQLSIMDSGCGMDPETKNKIFDPFFTTKDQGQGTGLGLATVYGIVRQHEGMIHVYSEPGKGSLFSIYLPVTERTKDETIEEPQEPAPGGHETVLLAEDDDLLRFLATEILNLAGYRVLAAVNGEDALRLYRDHAHEVDLLLTDVLMPKKSGRAVYDEIHAENPNIRCLFMSGYSENAVHTNFILDKGLHLIQKPFKASDLLRLLRQELDRS</sequence>
<dbReference type="RefSeq" id="WP_093882075.1">
    <property type="nucleotide sequence ID" value="NZ_FOBS01000002.1"/>
</dbReference>
<dbReference type="PROSITE" id="PS50113">
    <property type="entry name" value="PAC"/>
    <property type="match status" value="3"/>
</dbReference>
<accession>A0A1H7UWC7</accession>
<evidence type="ECO:0000256" key="2">
    <source>
        <dbReference type="ARBA" id="ARBA00012438"/>
    </source>
</evidence>
<dbReference type="InterPro" id="IPR013656">
    <property type="entry name" value="PAS_4"/>
</dbReference>
<comment type="catalytic activity">
    <reaction evidence="1">
        <text>ATP + protein L-histidine = ADP + protein N-phospho-L-histidine.</text>
        <dbReference type="EC" id="2.7.13.3"/>
    </reaction>
</comment>
<dbReference type="Gene3D" id="1.10.287.130">
    <property type="match status" value="1"/>
</dbReference>
<dbReference type="SMART" id="SM00448">
    <property type="entry name" value="REC"/>
    <property type="match status" value="1"/>
</dbReference>
<evidence type="ECO:0000256" key="10">
    <source>
        <dbReference type="SAM" id="Coils"/>
    </source>
</evidence>
<evidence type="ECO:0000259" key="11">
    <source>
        <dbReference type="PROSITE" id="PS50109"/>
    </source>
</evidence>
<evidence type="ECO:0000256" key="8">
    <source>
        <dbReference type="ARBA" id="ARBA00023012"/>
    </source>
</evidence>
<dbReference type="PRINTS" id="PR00344">
    <property type="entry name" value="BCTRLSENSOR"/>
</dbReference>